<dbReference type="PANTHER" id="PTHR23240:SF6">
    <property type="entry name" value="DNA CROSS-LINK REPAIR 1A PROTEIN"/>
    <property type="match status" value="1"/>
</dbReference>
<reference evidence="8" key="1">
    <citation type="submission" date="2016-05" db="EMBL/GenBank/DDBJ databases">
        <title>Comparative genomics of biotechnologically important yeasts.</title>
        <authorList>
            <consortium name="DOE Joint Genome Institute"/>
            <person name="Riley R."/>
            <person name="Haridas S."/>
            <person name="Wolfe K.H."/>
            <person name="Lopes M.R."/>
            <person name="Hittinger C.T."/>
            <person name="Goker M."/>
            <person name="Salamov A."/>
            <person name="Wisecaver J."/>
            <person name="Long T.M."/>
            <person name="Aerts A.L."/>
            <person name="Barry K."/>
            <person name="Choi C."/>
            <person name="Clum A."/>
            <person name="Coughlan A.Y."/>
            <person name="Deshpande S."/>
            <person name="Douglass A.P."/>
            <person name="Hanson S.J."/>
            <person name="Klenk H.-P."/>
            <person name="Labutti K."/>
            <person name="Lapidus A."/>
            <person name="Lindquist E."/>
            <person name="Lipzen A."/>
            <person name="Meier-Kolthoff J.P."/>
            <person name="Ohm R.A."/>
            <person name="Otillar R.P."/>
            <person name="Pangilinan J."/>
            <person name="Peng Y."/>
            <person name="Rokas A."/>
            <person name="Rosa C.A."/>
            <person name="Scheuner C."/>
            <person name="Sibirny A.A."/>
            <person name="Slot J.C."/>
            <person name="Stielow J.B."/>
            <person name="Sun H."/>
            <person name="Kurtzman C.P."/>
            <person name="Blackwell M."/>
            <person name="Grigoriev I.V."/>
            <person name="Jeffries T.W."/>
        </authorList>
    </citation>
    <scope>NUCLEOTIDE SEQUENCE [LARGE SCALE GENOMIC DNA]</scope>
    <source>
        <strain evidence="8">DSM 1968</strain>
    </source>
</reference>
<protein>
    <submittedName>
        <fullName evidence="7">DRMBL-domain-containing protein</fullName>
    </submittedName>
</protein>
<evidence type="ECO:0000313" key="8">
    <source>
        <dbReference type="Proteomes" id="UP000095038"/>
    </source>
</evidence>
<dbReference type="Pfam" id="PF07522">
    <property type="entry name" value="DRMBL"/>
    <property type="match status" value="1"/>
</dbReference>
<dbReference type="CDD" id="cd16273">
    <property type="entry name" value="SNM1A-1C-like_MBL-fold"/>
    <property type="match status" value="1"/>
</dbReference>
<dbReference type="AlphaFoldDB" id="A0A1D2VKS1"/>
<organism evidence="7 8">
    <name type="scientific">Ascoidea rubescens DSM 1968</name>
    <dbReference type="NCBI Taxonomy" id="1344418"/>
    <lineage>
        <taxon>Eukaryota</taxon>
        <taxon>Fungi</taxon>
        <taxon>Dikarya</taxon>
        <taxon>Ascomycota</taxon>
        <taxon>Saccharomycotina</taxon>
        <taxon>Saccharomycetes</taxon>
        <taxon>Ascoideaceae</taxon>
        <taxon>Ascoidea</taxon>
    </lineage>
</organism>
<dbReference type="Gene3D" id="3.40.50.12650">
    <property type="match status" value="1"/>
</dbReference>
<evidence type="ECO:0000256" key="2">
    <source>
        <dbReference type="ARBA" id="ARBA00010304"/>
    </source>
</evidence>
<dbReference type="GO" id="GO:0036297">
    <property type="term" value="P:interstrand cross-link repair"/>
    <property type="evidence" value="ECO:0007669"/>
    <property type="project" value="TreeGrafter"/>
</dbReference>
<dbReference type="GO" id="GO:0003684">
    <property type="term" value="F:damaged DNA binding"/>
    <property type="evidence" value="ECO:0007669"/>
    <property type="project" value="TreeGrafter"/>
</dbReference>
<dbReference type="Gene3D" id="3.60.15.10">
    <property type="entry name" value="Ribonuclease Z/Hydroxyacylglutathione hydrolase-like"/>
    <property type="match status" value="1"/>
</dbReference>
<feature type="domain" description="DNA repair metallo-beta-lactamase" evidence="6">
    <location>
        <begin position="315"/>
        <end position="439"/>
    </location>
</feature>
<evidence type="ECO:0000256" key="4">
    <source>
        <dbReference type="ARBA" id="ARBA00023204"/>
    </source>
</evidence>
<dbReference type="GeneID" id="30964033"/>
<accession>A0A1D2VKS1</accession>
<evidence type="ECO:0000259" key="6">
    <source>
        <dbReference type="Pfam" id="PF07522"/>
    </source>
</evidence>
<dbReference type="FunCoup" id="A0A1D2VKS1">
    <property type="interactions" value="216"/>
</dbReference>
<evidence type="ECO:0000313" key="7">
    <source>
        <dbReference type="EMBL" id="ODV62137.1"/>
    </source>
</evidence>
<dbReference type="InterPro" id="IPR011084">
    <property type="entry name" value="DRMBL"/>
</dbReference>
<comment type="subcellular location">
    <subcellularLocation>
        <location evidence="1">Nucleus</location>
    </subcellularLocation>
</comment>
<dbReference type="STRING" id="1344418.A0A1D2VKS1"/>
<dbReference type="PANTHER" id="PTHR23240">
    <property type="entry name" value="DNA CROSS-LINK REPAIR PROTEIN PSO2/SNM1-RELATED"/>
    <property type="match status" value="1"/>
</dbReference>
<dbReference type="InterPro" id="IPR036866">
    <property type="entry name" value="RibonucZ/Hydroxyglut_hydro"/>
</dbReference>
<comment type="similarity">
    <text evidence="2">Belongs to the DNA repair metallo-beta-lactamase (DRMBL) family.</text>
</comment>
<sequence length="468" mass="55250">MKRSKRSKRPIPWFKILTFNKQKLNNIENPQGFKNNGNEQTLDNTEEIKTCGNYKVAVDSFCYAEHKVISKYFLSHFHADHYMGLTKNLSNCIYSKGLIYCTGITKKLIIAKFNITEPERIISVPFYKKFEIYPNLIFTFLPANHCPGSAIIVFEYYHGSNLAQVYRVLHTGDFRANKKLLQYLMEKFNSFEKVYLDTTYLNPNFFFPDQELVVKECGDFVDKVVNCNLFSNEIQQKKITDFTLVSYPLLKPESQVKKNYLVVIGSYTIGKERLAIEICKRIGSKLYVNPYKRKILKTFIDDCEFKGNVDNFKLELSTDPFNCQVHLIPMQILNYHELMKYYKSYESTFEKLIAFHPTGWNFGNKFKQIDPTSSLKEILNKTITQKVSFGIEHFRKQFNSNRVIQLYKIPYSEHSSFRELTFFSILLNIRKIIPTVNLHNDQTIREMDQWIKEWKIIHKSFIYSIDDF</sequence>
<dbReference type="GO" id="GO:0006303">
    <property type="term" value="P:double-strand break repair via nonhomologous end joining"/>
    <property type="evidence" value="ECO:0007669"/>
    <property type="project" value="TreeGrafter"/>
</dbReference>
<proteinExistence type="inferred from homology"/>
<gene>
    <name evidence="7" type="ORF">ASCRUDRAFT_33024</name>
</gene>
<dbReference type="GO" id="GO:0035312">
    <property type="term" value="F:5'-3' DNA exonuclease activity"/>
    <property type="evidence" value="ECO:0007669"/>
    <property type="project" value="TreeGrafter"/>
</dbReference>
<dbReference type="EMBL" id="KV454478">
    <property type="protein sequence ID" value="ODV62137.1"/>
    <property type="molecule type" value="Genomic_DNA"/>
</dbReference>
<keyword evidence="8" id="KW-1185">Reference proteome</keyword>
<evidence type="ECO:0000256" key="5">
    <source>
        <dbReference type="ARBA" id="ARBA00023242"/>
    </source>
</evidence>
<keyword evidence="3" id="KW-0227">DNA damage</keyword>
<dbReference type="InParanoid" id="A0A1D2VKS1"/>
<dbReference type="Proteomes" id="UP000095038">
    <property type="component" value="Unassembled WGS sequence"/>
</dbReference>
<dbReference type="GO" id="GO:0005634">
    <property type="term" value="C:nucleus"/>
    <property type="evidence" value="ECO:0007669"/>
    <property type="project" value="UniProtKB-SubCell"/>
</dbReference>
<keyword evidence="5" id="KW-0539">Nucleus</keyword>
<keyword evidence="4" id="KW-0234">DNA repair</keyword>
<dbReference type="RefSeq" id="XP_020048444.1">
    <property type="nucleotide sequence ID" value="XM_020190397.1"/>
</dbReference>
<name>A0A1D2VKS1_9ASCO</name>
<evidence type="ECO:0000256" key="3">
    <source>
        <dbReference type="ARBA" id="ARBA00022763"/>
    </source>
</evidence>
<dbReference type="OrthoDB" id="262529at2759"/>
<evidence type="ECO:0000256" key="1">
    <source>
        <dbReference type="ARBA" id="ARBA00004123"/>
    </source>
</evidence>
<dbReference type="SUPFAM" id="SSF56281">
    <property type="entry name" value="Metallo-hydrolase/oxidoreductase"/>
    <property type="match status" value="1"/>
</dbReference>